<evidence type="ECO:0000259" key="5">
    <source>
        <dbReference type="Pfam" id="PF02463"/>
    </source>
</evidence>
<comment type="similarity">
    <text evidence="1">Belongs to the SMC family. SbcC subfamily.</text>
</comment>
<keyword evidence="7" id="KW-1185">Reference proteome</keyword>
<comment type="subunit">
    <text evidence="2">Heterodimer of SbcC and SbcD.</text>
</comment>
<reference evidence="6" key="1">
    <citation type="submission" date="2022-06" db="EMBL/GenBank/DDBJ databases">
        <title>Draft genome sequence of Streptomyces sp. RB6PN25 isolated from peat swamp forest in Thailand.</title>
        <authorList>
            <person name="Duangmal K."/>
            <person name="Klaysubun C."/>
        </authorList>
    </citation>
    <scope>NUCLEOTIDE SEQUENCE</scope>
    <source>
        <strain evidence="6">RB6PN25</strain>
    </source>
</reference>
<comment type="caution">
    <text evidence="6">The sequence shown here is derived from an EMBL/GenBank/DDBJ whole genome shotgun (WGS) entry which is preliminary data.</text>
</comment>
<evidence type="ECO:0000313" key="7">
    <source>
        <dbReference type="Proteomes" id="UP001057702"/>
    </source>
</evidence>
<dbReference type="Gene3D" id="3.40.50.300">
    <property type="entry name" value="P-loop containing nucleotide triphosphate hydrolases"/>
    <property type="match status" value="2"/>
</dbReference>
<evidence type="ECO:0000256" key="4">
    <source>
        <dbReference type="SAM" id="Coils"/>
    </source>
</evidence>
<keyword evidence="4" id="KW-0175">Coiled coil</keyword>
<evidence type="ECO:0000256" key="1">
    <source>
        <dbReference type="ARBA" id="ARBA00006930"/>
    </source>
</evidence>
<dbReference type="InterPro" id="IPR003395">
    <property type="entry name" value="RecF/RecN/SMC_N"/>
</dbReference>
<evidence type="ECO:0000313" key="6">
    <source>
        <dbReference type="EMBL" id="MCQ4082160.1"/>
    </source>
</evidence>
<evidence type="ECO:0000256" key="3">
    <source>
        <dbReference type="ARBA" id="ARBA00013368"/>
    </source>
</evidence>
<dbReference type="SUPFAM" id="SSF52540">
    <property type="entry name" value="P-loop containing nucleoside triphosphate hydrolases"/>
    <property type="match status" value="1"/>
</dbReference>
<feature type="domain" description="RecF/RecN/SMC N-terminal" evidence="5">
    <location>
        <begin position="67"/>
        <end position="636"/>
    </location>
</feature>
<dbReference type="Pfam" id="PF02463">
    <property type="entry name" value="SMC_N"/>
    <property type="match status" value="1"/>
</dbReference>
<organism evidence="6 7">
    <name type="scientific">Streptomyces humicola</name>
    <dbReference type="NCBI Taxonomy" id="2953240"/>
    <lineage>
        <taxon>Bacteria</taxon>
        <taxon>Bacillati</taxon>
        <taxon>Actinomycetota</taxon>
        <taxon>Actinomycetes</taxon>
        <taxon>Kitasatosporales</taxon>
        <taxon>Streptomycetaceae</taxon>
        <taxon>Streptomyces</taxon>
    </lineage>
</organism>
<protein>
    <recommendedName>
        <fullName evidence="3">Nuclease SbcCD subunit C</fullName>
    </recommendedName>
</protein>
<sequence length="791" mass="86533">MSDEPSPPMLLRDVLLSRLLESGLAPEAQDVLREVVPEAPVRSDGQARSLFLRSITAAGWRGIGPATSLDLRPEPGLTVIAGRNGSGKSSVAEAAEMALTGGNYRWQDRTLIWKKGWRNLHDHADPQVSVELCADDGSAPVTVRRRWSGPGVDDCRTEVEGGASALHEVIDPEQISLYRPFLPYSELGAVITGPSTALHDTLAKLLGLELLSDIYKQVSALLKKHQDEVAASKALTETVLRELSEHDDPRAAEAVAALEGRHPDLDRMRLLLAGNTVADDTALARLRRLAVLQAPDRQAVAAAVARLRKAAADAEDVRCTSAEDARQLIDLLERALAHRRRHPDSTECPVCGSADRLDGRWAEGAREQVERLQSEAEAAQAARRELAAAVRDVHDAVQPVPAWLQADEPSLAALWRDWAACRAVPDPRELADRAERAEAVLGDACHQVREDAARRLDEQDGRWQTVAGRLTEWLRHAEAAQRAEDRIKQVKAARTWLQKLTDELREARLKPIADQSQMVWKLLCERSSVSLGSISLAGAAAQRKVVLDVSVDAMDAPAFGVMSQGELHSLALSLFIPRATHESSPFKFLVIDDPVQSMDPEKVDGLARVLDLYAQHRQVVVFTHDTRLEEAIRRLGIRATIKQVSRQTDSVVRIVPVSDPVTQALDEARAIALDGNLPPDVADRVLPAMCRVALEAALLARARSTLRAAGLDWRAIEDRIAKADSLTALAAIALDVQHAIVLDVIAQDHGAWATDLIRQCNKASHQASEPVGDRRDLVRRTERLAKAVLAR</sequence>
<dbReference type="Proteomes" id="UP001057702">
    <property type="component" value="Unassembled WGS sequence"/>
</dbReference>
<dbReference type="PANTHER" id="PTHR32114">
    <property type="entry name" value="ABC TRANSPORTER ABCH.3"/>
    <property type="match status" value="1"/>
</dbReference>
<dbReference type="PANTHER" id="PTHR32114:SF2">
    <property type="entry name" value="ABC TRANSPORTER ABCH.3"/>
    <property type="match status" value="1"/>
</dbReference>
<gene>
    <name evidence="6" type="ORF">NGB36_16475</name>
</gene>
<accession>A0ABT1Q051</accession>
<proteinExistence type="inferred from homology"/>
<dbReference type="EMBL" id="JANFNG010000011">
    <property type="protein sequence ID" value="MCQ4082160.1"/>
    <property type="molecule type" value="Genomic_DNA"/>
</dbReference>
<feature type="coiled-coil region" evidence="4">
    <location>
        <begin position="362"/>
        <end position="392"/>
    </location>
</feature>
<evidence type="ECO:0000256" key="2">
    <source>
        <dbReference type="ARBA" id="ARBA00011322"/>
    </source>
</evidence>
<dbReference type="InterPro" id="IPR027417">
    <property type="entry name" value="P-loop_NTPase"/>
</dbReference>
<name>A0ABT1Q051_9ACTN</name>
<dbReference type="RefSeq" id="WP_255921062.1">
    <property type="nucleotide sequence ID" value="NZ_JANFNG010000011.1"/>
</dbReference>